<dbReference type="SUPFAM" id="SSF52058">
    <property type="entry name" value="L domain-like"/>
    <property type="match status" value="1"/>
</dbReference>
<reference evidence="1 2" key="1">
    <citation type="journal article" date="2006" name="J. Virol.">
        <title>Sequence analysis and organization of the Neodiprion abietis nucleopolyhedrovirus genome.</title>
        <authorList>
            <person name="Duffy S.P."/>
            <person name="Young A.M."/>
            <person name="Morin B."/>
            <person name="Lucarotti C.J."/>
            <person name="Koop B.F."/>
            <person name="Levin D.B."/>
        </authorList>
    </citation>
    <scope>NUCLEOTIDE SEQUENCE [LARGE SCALE GENOMIC DNA]</scope>
</reference>
<organism evidence="1 2">
    <name type="scientific">Neodiprion abietis nucleopolyhedrovirus</name>
    <dbReference type="NCBI Taxonomy" id="204507"/>
    <lineage>
        <taxon>Viruses</taxon>
        <taxon>Viruses incertae sedis</taxon>
        <taxon>Naldaviricetes</taxon>
        <taxon>Lefavirales</taxon>
        <taxon>Baculoviridae</taxon>
        <taxon>Gammabaculovirus</taxon>
        <taxon>Gammabaculovirus neabietis</taxon>
    </lineage>
</organism>
<dbReference type="GeneID" id="4179166"/>
<sequence length="275" mass="32206">MDFVQFTNATFKKSNTTHEYTNDLCVKLTVSELKNYANKTNLTHLYLMADKTAMVVDAIKENELELDLPNLIYFKAYLYEVKSLSPIIEKCSNLQHLDLMLDTYDNHDGADYDNEYNKFTDDDDSENDESTESVYKEIYEMNSETLIRNICLDFSKMTKLQHVKLCLTNEIGQFYFTSPTIKSLHISSYMHNDYPIEYKLNCPNLQMLCRSVVNYKDEDQKFQMLPEESVWRFFESFNEIGDTSDKKVCIYKMNATGTSQFDLPLLKCFKHSSPK</sequence>
<dbReference type="Proteomes" id="UP000242804">
    <property type="component" value="Segment"/>
</dbReference>
<protein>
    <submittedName>
        <fullName evidence="1">Uncharacterized protein</fullName>
    </submittedName>
</protein>
<evidence type="ECO:0000313" key="1">
    <source>
        <dbReference type="EMBL" id="ABC74892.1"/>
    </source>
</evidence>
<dbReference type="EMBL" id="DQ317692">
    <property type="protein sequence ID" value="ABC74892.1"/>
    <property type="molecule type" value="Genomic_DNA"/>
</dbReference>
<proteinExistence type="predicted"/>
<dbReference type="KEGG" id="vg:4179166"/>
<evidence type="ECO:0000313" key="2">
    <source>
        <dbReference type="Proteomes" id="UP000242804"/>
    </source>
</evidence>
<name>Q0ZP62_9CBAC</name>
<dbReference type="OrthoDB" id="31720at10239"/>
<dbReference type="RefSeq" id="YP_667866.1">
    <property type="nucleotide sequence ID" value="NC_008252.1"/>
</dbReference>
<keyword evidence="2" id="KW-1185">Reference proteome</keyword>
<accession>Q0ZP62</accession>